<dbReference type="GO" id="GO:0003676">
    <property type="term" value="F:nucleic acid binding"/>
    <property type="evidence" value="ECO:0007669"/>
    <property type="project" value="InterPro"/>
</dbReference>
<dbReference type="InterPro" id="IPR012337">
    <property type="entry name" value="RNaseH-like_sf"/>
</dbReference>
<keyword evidence="1" id="KW-0645">Protease</keyword>
<dbReference type="InterPro" id="IPR057670">
    <property type="entry name" value="SH3_retrovirus"/>
</dbReference>
<reference evidence="9" key="2">
    <citation type="submission" date="2020-06" db="EMBL/GenBank/DDBJ databases">
        <title>Helianthus annuus Genome sequencing and assembly Release 2.</title>
        <authorList>
            <person name="Gouzy J."/>
            <person name="Langlade N."/>
            <person name="Munos S."/>
        </authorList>
    </citation>
    <scope>NUCLEOTIDE SEQUENCE</scope>
    <source>
        <tissue evidence="9">Leaves</tissue>
    </source>
</reference>
<evidence type="ECO:0000256" key="2">
    <source>
        <dbReference type="ARBA" id="ARBA00022723"/>
    </source>
</evidence>
<keyword evidence="5" id="KW-0863">Zinc-finger</keyword>
<dbReference type="GO" id="GO:0004190">
    <property type="term" value="F:aspartic-type endopeptidase activity"/>
    <property type="evidence" value="ECO:0007669"/>
    <property type="project" value="UniProtKB-KW"/>
</dbReference>
<dbReference type="InterPro" id="IPR043502">
    <property type="entry name" value="DNA/RNA_pol_sf"/>
</dbReference>
<feature type="region of interest" description="Disordered" evidence="6">
    <location>
        <begin position="216"/>
        <end position="261"/>
    </location>
</feature>
<dbReference type="InterPro" id="IPR054722">
    <property type="entry name" value="PolX-like_BBD"/>
</dbReference>
<proteinExistence type="predicted"/>
<evidence type="ECO:0000259" key="8">
    <source>
        <dbReference type="PROSITE" id="PS50994"/>
    </source>
</evidence>
<protein>
    <submittedName>
        <fullName evidence="9">RNA-directed DNA polymerase</fullName>
        <ecNumber evidence="9">2.7.7.49</ecNumber>
    </submittedName>
</protein>
<dbReference type="Pfam" id="PF07727">
    <property type="entry name" value="RVT_2"/>
    <property type="match status" value="1"/>
</dbReference>
<dbReference type="PANTHER" id="PTHR42648:SF28">
    <property type="entry name" value="TRANSPOSON-ENCODED PROTEIN WITH RIBONUCLEASE H-LIKE AND RETROVIRUS ZINC FINGER-LIKE DOMAINS"/>
    <property type="match status" value="1"/>
</dbReference>
<evidence type="ECO:0000313" key="9">
    <source>
        <dbReference type="EMBL" id="KAF5758883.1"/>
    </source>
</evidence>
<dbReference type="EMBL" id="MNCJ02000331">
    <property type="protein sequence ID" value="KAF5758883.1"/>
    <property type="molecule type" value="Genomic_DNA"/>
</dbReference>
<evidence type="ECO:0000256" key="4">
    <source>
        <dbReference type="ARBA" id="ARBA00022801"/>
    </source>
</evidence>
<comment type="caution">
    <text evidence="9">The sequence shown here is derived from an EMBL/GenBank/DDBJ whole genome shotgun (WGS) entry which is preliminary data.</text>
</comment>
<feature type="region of interest" description="Disordered" evidence="6">
    <location>
        <begin position="757"/>
        <end position="838"/>
    </location>
</feature>
<reference evidence="9" key="1">
    <citation type="journal article" date="2017" name="Nature">
        <title>The sunflower genome provides insights into oil metabolism, flowering and Asterid evolution.</title>
        <authorList>
            <person name="Badouin H."/>
            <person name="Gouzy J."/>
            <person name="Grassa C.J."/>
            <person name="Murat F."/>
            <person name="Staton S.E."/>
            <person name="Cottret L."/>
            <person name="Lelandais-Briere C."/>
            <person name="Owens G.L."/>
            <person name="Carrere S."/>
            <person name="Mayjonade B."/>
            <person name="Legrand L."/>
            <person name="Gill N."/>
            <person name="Kane N.C."/>
            <person name="Bowers J.E."/>
            <person name="Hubner S."/>
            <person name="Bellec A."/>
            <person name="Berard A."/>
            <person name="Berges H."/>
            <person name="Blanchet N."/>
            <person name="Boniface M.C."/>
            <person name="Brunel D."/>
            <person name="Catrice O."/>
            <person name="Chaidir N."/>
            <person name="Claudel C."/>
            <person name="Donnadieu C."/>
            <person name="Faraut T."/>
            <person name="Fievet G."/>
            <person name="Helmstetter N."/>
            <person name="King M."/>
            <person name="Knapp S.J."/>
            <person name="Lai Z."/>
            <person name="Le Paslier M.C."/>
            <person name="Lippi Y."/>
            <person name="Lorenzon L."/>
            <person name="Mandel J.R."/>
            <person name="Marage G."/>
            <person name="Marchand G."/>
            <person name="Marquand E."/>
            <person name="Bret-Mestries E."/>
            <person name="Morien E."/>
            <person name="Nambeesan S."/>
            <person name="Nguyen T."/>
            <person name="Pegot-Espagnet P."/>
            <person name="Pouilly N."/>
            <person name="Raftis F."/>
            <person name="Sallet E."/>
            <person name="Schiex T."/>
            <person name="Thomas J."/>
            <person name="Vandecasteele C."/>
            <person name="Vares D."/>
            <person name="Vear F."/>
            <person name="Vautrin S."/>
            <person name="Crespi M."/>
            <person name="Mangin B."/>
            <person name="Burke J.M."/>
            <person name="Salse J."/>
            <person name="Munos S."/>
            <person name="Vincourt P."/>
            <person name="Rieseberg L.H."/>
            <person name="Langlade N.B."/>
        </authorList>
    </citation>
    <scope>NUCLEOTIDE SEQUENCE</scope>
    <source>
        <tissue evidence="9">Leaves</tissue>
    </source>
</reference>
<dbReference type="InterPro" id="IPR001584">
    <property type="entry name" value="Integrase_cat-core"/>
</dbReference>
<keyword evidence="2" id="KW-0479">Metal-binding</keyword>
<keyword evidence="5" id="KW-0862">Zinc</keyword>
<gene>
    <name evidence="9" type="ORF">HanXRQr2_Chr16g0734571</name>
</gene>
<dbReference type="Pfam" id="PF22936">
    <property type="entry name" value="Pol_BBD"/>
    <property type="match status" value="1"/>
</dbReference>
<dbReference type="GO" id="GO:0003964">
    <property type="term" value="F:RNA-directed DNA polymerase activity"/>
    <property type="evidence" value="ECO:0007669"/>
    <property type="project" value="UniProtKB-KW"/>
</dbReference>
<evidence type="ECO:0000259" key="7">
    <source>
        <dbReference type="PROSITE" id="PS50158"/>
    </source>
</evidence>
<dbReference type="InterPro" id="IPR001878">
    <property type="entry name" value="Znf_CCHC"/>
</dbReference>
<dbReference type="GO" id="GO:0006508">
    <property type="term" value="P:proteolysis"/>
    <property type="evidence" value="ECO:0007669"/>
    <property type="project" value="UniProtKB-KW"/>
</dbReference>
<dbReference type="GO" id="GO:0008270">
    <property type="term" value="F:zinc ion binding"/>
    <property type="evidence" value="ECO:0007669"/>
    <property type="project" value="UniProtKB-KW"/>
</dbReference>
<dbReference type="SUPFAM" id="SSF53098">
    <property type="entry name" value="Ribonuclease H-like"/>
    <property type="match status" value="1"/>
</dbReference>
<dbReference type="PROSITE" id="PS50994">
    <property type="entry name" value="INTEGRASE"/>
    <property type="match status" value="1"/>
</dbReference>
<dbReference type="PANTHER" id="PTHR42648">
    <property type="entry name" value="TRANSPOSASE, PUTATIVE-RELATED"/>
    <property type="match status" value="1"/>
</dbReference>
<dbReference type="CDD" id="cd09272">
    <property type="entry name" value="RNase_HI_RT_Ty1"/>
    <property type="match status" value="1"/>
</dbReference>
<evidence type="ECO:0000256" key="1">
    <source>
        <dbReference type="ARBA" id="ARBA00022670"/>
    </source>
</evidence>
<feature type="domain" description="CCHC-type" evidence="7">
    <location>
        <begin position="266"/>
        <end position="281"/>
    </location>
</feature>
<dbReference type="Pfam" id="PF14223">
    <property type="entry name" value="Retrotran_gag_2"/>
    <property type="match status" value="1"/>
</dbReference>
<dbReference type="Gramene" id="mRNA:HanXRQr2_Chr16g0734571">
    <property type="protein sequence ID" value="mRNA:HanXRQr2_Chr16g0734571"/>
    <property type="gene ID" value="HanXRQr2_Chr16g0734571"/>
</dbReference>
<feature type="compositionally biased region" description="Polar residues" evidence="6">
    <location>
        <begin position="809"/>
        <end position="824"/>
    </location>
</feature>
<evidence type="ECO:0000313" key="10">
    <source>
        <dbReference type="Proteomes" id="UP000215914"/>
    </source>
</evidence>
<dbReference type="Gene3D" id="3.30.420.10">
    <property type="entry name" value="Ribonuclease H-like superfamily/Ribonuclease H"/>
    <property type="match status" value="1"/>
</dbReference>
<keyword evidence="3" id="KW-0064">Aspartyl protease</keyword>
<evidence type="ECO:0000256" key="3">
    <source>
        <dbReference type="ARBA" id="ARBA00022750"/>
    </source>
</evidence>
<keyword evidence="10" id="KW-1185">Reference proteome</keyword>
<dbReference type="Pfam" id="PF13976">
    <property type="entry name" value="gag_pre-integrs"/>
    <property type="match status" value="1"/>
</dbReference>
<dbReference type="EC" id="2.7.7.49" evidence="9"/>
<evidence type="ECO:0000256" key="5">
    <source>
        <dbReference type="PROSITE-ProRule" id="PRU00047"/>
    </source>
</evidence>
<dbReference type="InterPro" id="IPR039537">
    <property type="entry name" value="Retrotran_Ty1/copia-like"/>
</dbReference>
<dbReference type="PROSITE" id="PS50158">
    <property type="entry name" value="ZF_CCHC"/>
    <property type="match status" value="1"/>
</dbReference>
<keyword evidence="9" id="KW-0695">RNA-directed DNA polymerase</keyword>
<name>A0A9K3DQM3_HELAN</name>
<accession>A0A9K3DQM3</accession>
<organism evidence="9 10">
    <name type="scientific">Helianthus annuus</name>
    <name type="common">Common sunflower</name>
    <dbReference type="NCBI Taxonomy" id="4232"/>
    <lineage>
        <taxon>Eukaryota</taxon>
        <taxon>Viridiplantae</taxon>
        <taxon>Streptophyta</taxon>
        <taxon>Embryophyta</taxon>
        <taxon>Tracheophyta</taxon>
        <taxon>Spermatophyta</taxon>
        <taxon>Magnoliopsida</taxon>
        <taxon>eudicotyledons</taxon>
        <taxon>Gunneridae</taxon>
        <taxon>Pentapetalae</taxon>
        <taxon>asterids</taxon>
        <taxon>campanulids</taxon>
        <taxon>Asterales</taxon>
        <taxon>Asteraceae</taxon>
        <taxon>Asteroideae</taxon>
        <taxon>Heliantheae alliance</taxon>
        <taxon>Heliantheae</taxon>
        <taxon>Helianthus</taxon>
    </lineage>
</organism>
<dbReference type="SUPFAM" id="SSF56672">
    <property type="entry name" value="DNA/RNA polymerases"/>
    <property type="match status" value="1"/>
</dbReference>
<dbReference type="Proteomes" id="UP000215914">
    <property type="component" value="Unassembled WGS sequence"/>
</dbReference>
<dbReference type="Pfam" id="PF25597">
    <property type="entry name" value="SH3_retrovirus"/>
    <property type="match status" value="1"/>
</dbReference>
<dbReference type="SUPFAM" id="SSF57756">
    <property type="entry name" value="Retrovirus zinc finger-like domains"/>
    <property type="match status" value="1"/>
</dbReference>
<dbReference type="GO" id="GO:0015074">
    <property type="term" value="P:DNA integration"/>
    <property type="evidence" value="ECO:0007669"/>
    <property type="project" value="InterPro"/>
</dbReference>
<sequence>MSNSMAASLTGFSAGLSAVTAPNCGIPPLTGDNFAEWKDALMLTLGLLDFDYALRENKPADLTATSTAAEQIVHDKWTRCNRMSLMFMKQSIHNSIRGAIPDSENAKTYLASVEDQFKGTSKAHASTLILKLVTTKYDGRSGIREHIMMMHDMANKLKGLEMEISDGFLVHFIITSLPSSYEAFKINYNTQKDKWTMSELIAMCVQEEERMKMDRTTDVANFTTSSSKKRKNSYHRKDASKVQKPNPNPNTSSPSSSKNSLGKPYCKFCKKTGHKQKECPDFKEWLAKKGNDFFMILESFNLNVPANSWWFDSGSMVHVTNSLQGFLTIRKLGRNQRTLKVGDDRELEVKAIGTLQLFLKTGLCIKLYDTLYVPEVTRNLVSGPKLDMDGFVVSHGHRKLSILYDSVVYGTGILDGGLYRLELDDNFSKSLLSYNINESLTKMEKKQIRDLETSSMLWHQRLGHISRERLNRLVKDEVLPPLDFTDFGTCVKCLKGKMTSANKKGATRSSNLLELIHTDISGPYQIAGITGHTSFITFIDDYSRYMYLYLIKEKSESLTTFKDYKAEVEKQLDRQIKVVRSDRGGEYYGRHTDVGQAPGPFYEFCKGQGIVNQYTMPGTPQQNGVAERRNRTLMNMVRSMLANTNLPLFLWTEALKAAVHILNRVPSKSVPKTPYELWTGRKPSLKYMKVWGCIAEAKLYNPFLRKLDPKTVTCFFIGYPDHSKGYRFYCPSHVTRIVETKRAAFLEDFKVSGSSTNPYEELQEVQDAGGRDSSLTITPFTPLVPHATAPEATAQTPSPQPEPIMPHNEGTSNAQNQDNAQPENQLRRSSRQKRPTNWDDYITYLTEMDAGKLNDPISYNEAISSDQSSEWNKAMIDELESMKKNDVWDLVELPNGVKPVGCKWVFKTKLDPNGNVERYKARLVAKGYTQKEGIDYQETFSPVSRKDSLRIVMALVAHFDLELHQMDVKTAFLNGDLDEDVYMKQPEGFKPEGQEHLVCKLKKSIYGLKQASRQWYLKFDEVMKRQGFMKNQVDQCTYLKMSGSNFTILVLYVDDILLASNSLDMLHESKRLLSHNFDMKDLGDASYVIGIEIHRDRHKGILGLSQKTYIDRVLTRYNMQQCKPSVAPVVKGDVFGSFQCPTTEVEKEQMSQIPYASVVGSLMYAQVCTRPDIAYIAGMLGRYQTNPGLDHWKAAKKVLRYLQGTKDYKLTYRRSDHLEVVGYSDSDFAKCKDDKKSTSGYIFMLAGGPISWKSHKQQLTTTSTMMAEYIAVYNATCHGMLLRNLITGLKIVNSISRPLKLYCDNSAAVSFSNSNSSTGAGLYLDTKYLFVRERVEENNLCIEYISTKDMLADPMTKGLPPKVFEEHVSNMGLTKDLV</sequence>
<dbReference type="InterPro" id="IPR013103">
    <property type="entry name" value="RVT_2"/>
</dbReference>
<keyword evidence="9" id="KW-0548">Nucleotidyltransferase</keyword>
<evidence type="ECO:0000256" key="6">
    <source>
        <dbReference type="SAM" id="MobiDB-lite"/>
    </source>
</evidence>
<keyword evidence="4" id="KW-0378">Hydrolase</keyword>
<dbReference type="InterPro" id="IPR025724">
    <property type="entry name" value="GAG-pre-integrase_dom"/>
</dbReference>
<dbReference type="InterPro" id="IPR036875">
    <property type="entry name" value="Znf_CCHC_sf"/>
</dbReference>
<feature type="domain" description="Integrase catalytic" evidence="8">
    <location>
        <begin position="508"/>
        <end position="682"/>
    </location>
</feature>
<keyword evidence="9" id="KW-0808">Transferase</keyword>
<feature type="compositionally biased region" description="Low complexity" evidence="6">
    <location>
        <begin position="249"/>
        <end position="260"/>
    </location>
</feature>
<dbReference type="InterPro" id="IPR036397">
    <property type="entry name" value="RNaseH_sf"/>
</dbReference>